<sequence>MALTPEPPNLQTDYPWIRQPLIVGAPMRLIAAAPLAVEISKAGGIGFIGGGTDLSTLSSHLTHASTLLSSLSPPLPVPSPAILPIGIGIINFGASLPSLLAAITLHTPAAIWFFAPSSLPSLVTWTTAVRSTTQNRTKIWIQTSTVTSALAIVSSCSPDVLVLQGTDAGGHGLNACASIVTLVPETIDAVTALCTSSSPTSYSSSENPRDPTPKLPLFIAAGGLTDGRSLAAALTLGAVGGAVGTRFLCTHEASIAAGYQRALLSTRDGGVTTLRTRLYDSLRGTPEWPAGYGGRGGEEGWGVEGRLTMYAGTGVGLVREVCAAKEVVERVRRDAVGVLRGLGGKL</sequence>
<dbReference type="SUPFAM" id="SSF51412">
    <property type="entry name" value="Inosine monophosphate dehydrogenase (IMPDH)"/>
    <property type="match status" value="1"/>
</dbReference>
<protein>
    <submittedName>
        <fullName evidence="4">Inosine monophosphate dehydrogenase</fullName>
    </submittedName>
</protein>
<dbReference type="Pfam" id="PF03060">
    <property type="entry name" value="NMO"/>
    <property type="match status" value="1"/>
</dbReference>
<dbReference type="EMBL" id="MU006089">
    <property type="protein sequence ID" value="KAF2842802.1"/>
    <property type="molecule type" value="Genomic_DNA"/>
</dbReference>
<dbReference type="PANTHER" id="PTHR32332">
    <property type="entry name" value="2-NITROPROPANE DIOXYGENASE"/>
    <property type="match status" value="1"/>
</dbReference>
<dbReference type="Proteomes" id="UP000799429">
    <property type="component" value="Unassembled WGS sequence"/>
</dbReference>
<accession>A0A9P4VV99</accession>
<comment type="caution">
    <text evidence="4">The sequence shown here is derived from an EMBL/GenBank/DDBJ whole genome shotgun (WGS) entry which is preliminary data.</text>
</comment>
<dbReference type="PANTHER" id="PTHR32332:SF34">
    <property type="entry name" value="2-NITROPROPANE DIOXYGENASE FAMILY, PUTATIVE-RELATED"/>
    <property type="match status" value="1"/>
</dbReference>
<evidence type="ECO:0000313" key="5">
    <source>
        <dbReference type="Proteomes" id="UP000799429"/>
    </source>
</evidence>
<keyword evidence="3" id="KW-0560">Oxidoreductase</keyword>
<dbReference type="OrthoDB" id="2349068at2759"/>
<proteinExistence type="predicted"/>
<keyword evidence="2" id="KW-0288">FMN</keyword>
<gene>
    <name evidence="4" type="ORF">M501DRAFT_1005540</name>
</gene>
<name>A0A9P4VV99_9PEZI</name>
<keyword evidence="5" id="KW-1185">Reference proteome</keyword>
<dbReference type="CDD" id="cd04730">
    <property type="entry name" value="NPD_like"/>
    <property type="match status" value="1"/>
</dbReference>
<dbReference type="AlphaFoldDB" id="A0A9P4VV99"/>
<reference evidence="4" key="1">
    <citation type="journal article" date="2020" name="Stud. Mycol.">
        <title>101 Dothideomycetes genomes: a test case for predicting lifestyles and emergence of pathogens.</title>
        <authorList>
            <person name="Haridas S."/>
            <person name="Albert R."/>
            <person name="Binder M."/>
            <person name="Bloem J."/>
            <person name="Labutti K."/>
            <person name="Salamov A."/>
            <person name="Andreopoulos B."/>
            <person name="Baker S."/>
            <person name="Barry K."/>
            <person name="Bills G."/>
            <person name="Bluhm B."/>
            <person name="Cannon C."/>
            <person name="Castanera R."/>
            <person name="Culley D."/>
            <person name="Daum C."/>
            <person name="Ezra D."/>
            <person name="Gonzalez J."/>
            <person name="Henrissat B."/>
            <person name="Kuo A."/>
            <person name="Liang C."/>
            <person name="Lipzen A."/>
            <person name="Lutzoni F."/>
            <person name="Magnuson J."/>
            <person name="Mondo S."/>
            <person name="Nolan M."/>
            <person name="Ohm R."/>
            <person name="Pangilinan J."/>
            <person name="Park H.-J."/>
            <person name="Ramirez L."/>
            <person name="Alfaro M."/>
            <person name="Sun H."/>
            <person name="Tritt A."/>
            <person name="Yoshinaga Y."/>
            <person name="Zwiers L.-H."/>
            <person name="Turgeon B."/>
            <person name="Goodwin S."/>
            <person name="Spatafora J."/>
            <person name="Crous P."/>
            <person name="Grigoriev I."/>
        </authorList>
    </citation>
    <scope>NUCLEOTIDE SEQUENCE</scope>
    <source>
        <strain evidence="4">CBS 101060</strain>
    </source>
</reference>
<evidence type="ECO:0000313" key="4">
    <source>
        <dbReference type="EMBL" id="KAF2842802.1"/>
    </source>
</evidence>
<dbReference type="GO" id="GO:0018580">
    <property type="term" value="F:nitronate monooxygenase activity"/>
    <property type="evidence" value="ECO:0007669"/>
    <property type="project" value="InterPro"/>
</dbReference>
<dbReference type="InterPro" id="IPR013785">
    <property type="entry name" value="Aldolase_TIM"/>
</dbReference>
<dbReference type="InterPro" id="IPR004136">
    <property type="entry name" value="NMO"/>
</dbReference>
<organism evidence="4 5">
    <name type="scientific">Patellaria atrata CBS 101060</name>
    <dbReference type="NCBI Taxonomy" id="1346257"/>
    <lineage>
        <taxon>Eukaryota</taxon>
        <taxon>Fungi</taxon>
        <taxon>Dikarya</taxon>
        <taxon>Ascomycota</taxon>
        <taxon>Pezizomycotina</taxon>
        <taxon>Dothideomycetes</taxon>
        <taxon>Dothideomycetes incertae sedis</taxon>
        <taxon>Patellariales</taxon>
        <taxon>Patellariaceae</taxon>
        <taxon>Patellaria</taxon>
    </lineage>
</organism>
<evidence type="ECO:0000256" key="3">
    <source>
        <dbReference type="ARBA" id="ARBA00023002"/>
    </source>
</evidence>
<dbReference type="Gene3D" id="3.20.20.70">
    <property type="entry name" value="Aldolase class I"/>
    <property type="match status" value="1"/>
</dbReference>
<evidence type="ECO:0000256" key="1">
    <source>
        <dbReference type="ARBA" id="ARBA00022630"/>
    </source>
</evidence>
<evidence type="ECO:0000256" key="2">
    <source>
        <dbReference type="ARBA" id="ARBA00022643"/>
    </source>
</evidence>
<keyword evidence="1" id="KW-0285">Flavoprotein</keyword>